<comment type="caution">
    <text evidence="1">The sequence shown here is derived from an EMBL/GenBank/DDBJ whole genome shotgun (WGS) entry which is preliminary data.</text>
</comment>
<protein>
    <recommendedName>
        <fullName evidence="3">Glycosyltransferase</fullName>
    </recommendedName>
</protein>
<sequence length="343" mass="39474">MLTKDSNILALCTTGYFNDRGCHVRILQVTEALAKRNSITVCAYSTGRNINSQRIIRIKKIFKDETDYIGFNIRKIILDISLLILTYKIVENERIDRILCFTHEAGILGFLLKRTAGIEYDLDYQGSLSKELMKYNYIFRLPIVKELSLLIERAIEHSAERVIYNTKFSFEESKKKRKELFEDGLSVFDSNISKAEQGEGGLFNVLWIGVMTEVQGFAEFLNMAERLLNNNILLKITVIGFPLPDDVRKRFEKFGERMHFAGKIDMKMIPHYVSEADLCISTKVESTEGNSKLHIYKEYGRDILAIRTKASEEILRGENLVDSYKEMERTITERIKNADGSSS</sequence>
<dbReference type="Gene3D" id="3.40.50.2000">
    <property type="entry name" value="Glycogen Phosphorylase B"/>
    <property type="match status" value="2"/>
</dbReference>
<proteinExistence type="predicted"/>
<evidence type="ECO:0008006" key="3">
    <source>
        <dbReference type="Google" id="ProtNLM"/>
    </source>
</evidence>
<dbReference type="Proteomes" id="UP000264062">
    <property type="component" value="Unassembled WGS sequence"/>
</dbReference>
<gene>
    <name evidence="1" type="ORF">DCW38_00600</name>
</gene>
<organism evidence="1 2">
    <name type="scientific">candidate division WOR-3 bacterium</name>
    <dbReference type="NCBI Taxonomy" id="2052148"/>
    <lineage>
        <taxon>Bacteria</taxon>
        <taxon>Bacteria division WOR-3</taxon>
    </lineage>
</organism>
<dbReference type="SUPFAM" id="SSF53756">
    <property type="entry name" value="UDP-Glycosyltransferase/glycogen phosphorylase"/>
    <property type="match status" value="1"/>
</dbReference>
<accession>A0A350H806</accession>
<reference evidence="1 2" key="1">
    <citation type="journal article" date="2018" name="Nat. Biotechnol.">
        <title>A standardized bacterial taxonomy based on genome phylogeny substantially revises the tree of life.</title>
        <authorList>
            <person name="Parks D.H."/>
            <person name="Chuvochina M."/>
            <person name="Waite D.W."/>
            <person name="Rinke C."/>
            <person name="Skarshewski A."/>
            <person name="Chaumeil P.A."/>
            <person name="Hugenholtz P."/>
        </authorList>
    </citation>
    <scope>NUCLEOTIDE SEQUENCE [LARGE SCALE GENOMIC DNA]</scope>
    <source>
        <strain evidence="1">UBA9956</strain>
    </source>
</reference>
<evidence type="ECO:0000313" key="2">
    <source>
        <dbReference type="Proteomes" id="UP000264062"/>
    </source>
</evidence>
<evidence type="ECO:0000313" key="1">
    <source>
        <dbReference type="EMBL" id="HAV91672.1"/>
    </source>
</evidence>
<dbReference type="EMBL" id="DMZY01000020">
    <property type="protein sequence ID" value="HAV91672.1"/>
    <property type="molecule type" value="Genomic_DNA"/>
</dbReference>
<dbReference type="AlphaFoldDB" id="A0A350H806"/>
<name>A0A350H806_UNCW3</name>